<dbReference type="InterPro" id="IPR007590">
    <property type="entry name" value="Saf4/Yju2"/>
</dbReference>
<dbReference type="Gramene" id="PRQ20921">
    <property type="protein sequence ID" value="PRQ20921"/>
    <property type="gene ID" value="RchiOBHm_Chr7g0233401"/>
</dbReference>
<dbReference type="Pfam" id="PF04502">
    <property type="entry name" value="Saf4_Yju2"/>
    <property type="match status" value="1"/>
</dbReference>
<protein>
    <submittedName>
        <fullName evidence="2">Putative CWC16 protein</fullName>
    </submittedName>
</protein>
<dbReference type="EMBL" id="PDCK01000045">
    <property type="protein sequence ID" value="PRQ20921.1"/>
    <property type="molecule type" value="Genomic_DNA"/>
</dbReference>
<evidence type="ECO:0000313" key="3">
    <source>
        <dbReference type="Proteomes" id="UP000238479"/>
    </source>
</evidence>
<keyword evidence="3" id="KW-1185">Reference proteome</keyword>
<dbReference type="PANTHER" id="PTHR12111">
    <property type="entry name" value="SPLICING FACTOR YJU2"/>
    <property type="match status" value="1"/>
</dbReference>
<name>A0A2P6PG72_ROSCH</name>
<evidence type="ECO:0000313" key="2">
    <source>
        <dbReference type="EMBL" id="PRQ20921.1"/>
    </source>
</evidence>
<dbReference type="AlphaFoldDB" id="A0A2P6PG72"/>
<feature type="region of interest" description="Disordered" evidence="1">
    <location>
        <begin position="117"/>
        <end position="137"/>
    </location>
</feature>
<dbReference type="Proteomes" id="UP000238479">
    <property type="component" value="Chromosome 7"/>
</dbReference>
<accession>A0A2P6PG72</accession>
<dbReference type="PANTHER" id="PTHR12111:SF1">
    <property type="entry name" value="SPLICING FACTOR YJU2"/>
    <property type="match status" value="1"/>
</dbReference>
<reference evidence="2 3" key="1">
    <citation type="journal article" date="2018" name="Nat. Genet.">
        <title>The Rosa genome provides new insights in the design of modern roses.</title>
        <authorList>
            <person name="Bendahmane M."/>
        </authorList>
    </citation>
    <scope>NUCLEOTIDE SEQUENCE [LARGE SCALE GENOMIC DNA]</scope>
    <source>
        <strain evidence="3">cv. Old Blush</strain>
    </source>
</reference>
<dbReference type="GO" id="GO:0071006">
    <property type="term" value="C:U2-type catalytic step 1 spliceosome"/>
    <property type="evidence" value="ECO:0007669"/>
    <property type="project" value="TreeGrafter"/>
</dbReference>
<gene>
    <name evidence="2" type="ORF">RchiOBHm_Chr7g0233401</name>
</gene>
<sequence length="196" mass="21982">MKFCNILIGKPYSPAPSFHVLRHRIYLFGEGETRVLPLKSMILPVSIGCSTCANHIAQGTTLTYVKRHGFSETSLGAPIVTFVFNCTKCRALIQMKEDPENSGYVVEDGATNFFDEHEKSEHRGKISDEDGLDHETSDSNLKKFGHYCRKIRDEDGLDHETSYSNLKRQKFMIGLPSNPTDVFTISDSSSTEVCSH</sequence>
<evidence type="ECO:0000256" key="1">
    <source>
        <dbReference type="SAM" id="MobiDB-lite"/>
    </source>
</evidence>
<organism evidence="2 3">
    <name type="scientific">Rosa chinensis</name>
    <name type="common">China rose</name>
    <dbReference type="NCBI Taxonomy" id="74649"/>
    <lineage>
        <taxon>Eukaryota</taxon>
        <taxon>Viridiplantae</taxon>
        <taxon>Streptophyta</taxon>
        <taxon>Embryophyta</taxon>
        <taxon>Tracheophyta</taxon>
        <taxon>Spermatophyta</taxon>
        <taxon>Magnoliopsida</taxon>
        <taxon>eudicotyledons</taxon>
        <taxon>Gunneridae</taxon>
        <taxon>Pentapetalae</taxon>
        <taxon>rosids</taxon>
        <taxon>fabids</taxon>
        <taxon>Rosales</taxon>
        <taxon>Rosaceae</taxon>
        <taxon>Rosoideae</taxon>
        <taxon>Rosoideae incertae sedis</taxon>
        <taxon>Rosa</taxon>
    </lineage>
</organism>
<dbReference type="STRING" id="74649.A0A2P6PG72"/>
<dbReference type="GO" id="GO:0000398">
    <property type="term" value="P:mRNA splicing, via spliceosome"/>
    <property type="evidence" value="ECO:0007669"/>
    <property type="project" value="InterPro"/>
</dbReference>
<comment type="caution">
    <text evidence="2">The sequence shown here is derived from an EMBL/GenBank/DDBJ whole genome shotgun (WGS) entry which is preliminary data.</text>
</comment>
<proteinExistence type="predicted"/>